<protein>
    <recommendedName>
        <fullName evidence="7">Zn(2)-C6 fungal-type domain-containing protein</fullName>
    </recommendedName>
</protein>
<evidence type="ECO:0000256" key="5">
    <source>
        <dbReference type="ARBA" id="ARBA00023242"/>
    </source>
</evidence>
<keyword evidence="4" id="KW-0804">Transcription</keyword>
<evidence type="ECO:0000256" key="3">
    <source>
        <dbReference type="ARBA" id="ARBA00023125"/>
    </source>
</evidence>
<dbReference type="GO" id="GO:0045944">
    <property type="term" value="P:positive regulation of transcription by RNA polymerase II"/>
    <property type="evidence" value="ECO:0007669"/>
    <property type="project" value="TreeGrafter"/>
</dbReference>
<evidence type="ECO:0000256" key="6">
    <source>
        <dbReference type="SAM" id="MobiDB-lite"/>
    </source>
</evidence>
<dbReference type="PROSITE" id="PS00463">
    <property type="entry name" value="ZN2_CY6_FUNGAL_1"/>
    <property type="match status" value="1"/>
</dbReference>
<dbReference type="PANTHER" id="PTHR31069">
    <property type="entry name" value="OLEATE-ACTIVATED TRANSCRIPTION FACTOR 1-RELATED"/>
    <property type="match status" value="1"/>
</dbReference>
<dbReference type="PROSITE" id="PS50048">
    <property type="entry name" value="ZN2_CY6_FUNGAL_2"/>
    <property type="match status" value="1"/>
</dbReference>
<gene>
    <name evidence="8" type="ORF">DAPK24_010080</name>
</gene>
<dbReference type="Pfam" id="PF00172">
    <property type="entry name" value="Zn_clus"/>
    <property type="match status" value="1"/>
</dbReference>
<feature type="compositionally biased region" description="Polar residues" evidence="6">
    <location>
        <begin position="1043"/>
        <end position="1055"/>
    </location>
</feature>
<feature type="compositionally biased region" description="Low complexity" evidence="6">
    <location>
        <begin position="18"/>
        <end position="29"/>
    </location>
</feature>
<dbReference type="CDD" id="cd00067">
    <property type="entry name" value="GAL4"/>
    <property type="match status" value="1"/>
</dbReference>
<feature type="region of interest" description="Disordered" evidence="6">
    <location>
        <begin position="1041"/>
        <end position="1077"/>
    </location>
</feature>
<evidence type="ECO:0000256" key="2">
    <source>
        <dbReference type="ARBA" id="ARBA00023015"/>
    </source>
</evidence>
<dbReference type="AlphaFoldDB" id="A0AAV5QYR8"/>
<proteinExistence type="predicted"/>
<keyword evidence="5" id="KW-0539">Nucleus</keyword>
<feature type="domain" description="Zn(2)-C6 fungal-type" evidence="7">
    <location>
        <begin position="52"/>
        <end position="84"/>
    </location>
</feature>
<feature type="compositionally biased region" description="Basic and acidic residues" evidence="6">
    <location>
        <begin position="1"/>
        <end position="17"/>
    </location>
</feature>
<keyword evidence="1" id="KW-0479">Metal-binding</keyword>
<keyword evidence="9" id="KW-1185">Reference proteome</keyword>
<dbReference type="CDD" id="cd12148">
    <property type="entry name" value="fungal_TF_MHR"/>
    <property type="match status" value="1"/>
</dbReference>
<dbReference type="InterPro" id="IPR050675">
    <property type="entry name" value="OAF3"/>
</dbReference>
<dbReference type="Pfam" id="PF04082">
    <property type="entry name" value="Fungal_trans"/>
    <property type="match status" value="1"/>
</dbReference>
<dbReference type="SMART" id="SM00066">
    <property type="entry name" value="GAL4"/>
    <property type="match status" value="1"/>
</dbReference>
<dbReference type="GO" id="GO:0006351">
    <property type="term" value="P:DNA-templated transcription"/>
    <property type="evidence" value="ECO:0007669"/>
    <property type="project" value="InterPro"/>
</dbReference>
<reference evidence="8 9" key="1">
    <citation type="journal article" date="2023" name="Elife">
        <title>Identification of key yeast species and microbe-microbe interactions impacting larval growth of Drosophila in the wild.</title>
        <authorList>
            <person name="Mure A."/>
            <person name="Sugiura Y."/>
            <person name="Maeda R."/>
            <person name="Honda K."/>
            <person name="Sakurai N."/>
            <person name="Takahashi Y."/>
            <person name="Watada M."/>
            <person name="Katoh T."/>
            <person name="Gotoh A."/>
            <person name="Gotoh Y."/>
            <person name="Taniguchi I."/>
            <person name="Nakamura K."/>
            <person name="Hayashi T."/>
            <person name="Katayama T."/>
            <person name="Uemura T."/>
            <person name="Hattori Y."/>
        </authorList>
    </citation>
    <scope>NUCLEOTIDE SEQUENCE [LARGE SCALE GENOMIC DNA]</scope>
    <source>
        <strain evidence="8 9">PK-24</strain>
    </source>
</reference>
<dbReference type="GO" id="GO:0000981">
    <property type="term" value="F:DNA-binding transcription factor activity, RNA polymerase II-specific"/>
    <property type="evidence" value="ECO:0007669"/>
    <property type="project" value="InterPro"/>
</dbReference>
<feature type="region of interest" description="Disordered" evidence="6">
    <location>
        <begin position="1"/>
        <end position="44"/>
    </location>
</feature>
<dbReference type="EMBL" id="BTGB01000001">
    <property type="protein sequence ID" value="GMM44433.1"/>
    <property type="molecule type" value="Genomic_DNA"/>
</dbReference>
<dbReference type="Gene3D" id="4.10.240.10">
    <property type="entry name" value="Zn(2)-C6 fungal-type DNA-binding domain"/>
    <property type="match status" value="1"/>
</dbReference>
<keyword evidence="3" id="KW-0238">DNA-binding</keyword>
<organism evidence="8 9">
    <name type="scientific">Pichia kluyveri</name>
    <name type="common">Yeast</name>
    <dbReference type="NCBI Taxonomy" id="36015"/>
    <lineage>
        <taxon>Eukaryota</taxon>
        <taxon>Fungi</taxon>
        <taxon>Dikarya</taxon>
        <taxon>Ascomycota</taxon>
        <taxon>Saccharomycotina</taxon>
        <taxon>Pichiomycetes</taxon>
        <taxon>Pichiales</taxon>
        <taxon>Pichiaceae</taxon>
        <taxon>Pichia</taxon>
    </lineage>
</organism>
<evidence type="ECO:0000256" key="4">
    <source>
        <dbReference type="ARBA" id="ARBA00023163"/>
    </source>
</evidence>
<dbReference type="InterPro" id="IPR036864">
    <property type="entry name" value="Zn2-C6_fun-type_DNA-bd_sf"/>
</dbReference>
<comment type="caution">
    <text evidence="8">The sequence shown here is derived from an EMBL/GenBank/DDBJ whole genome shotgun (WGS) entry which is preliminary data.</text>
</comment>
<evidence type="ECO:0000256" key="1">
    <source>
        <dbReference type="ARBA" id="ARBA00022723"/>
    </source>
</evidence>
<dbReference type="InterPro" id="IPR007219">
    <property type="entry name" value="XnlR_reg_dom"/>
</dbReference>
<evidence type="ECO:0000259" key="7">
    <source>
        <dbReference type="PROSITE" id="PS50048"/>
    </source>
</evidence>
<dbReference type="InterPro" id="IPR001138">
    <property type="entry name" value="Zn2Cys6_DnaBD"/>
</dbReference>
<sequence length="1095" mass="126041">MVKRKASDLSSKSKDNSNDNIVKNNKTNSTGITESDDKTKKTKSKRNRMTLSCSMCRKRKTKCDRQRPYCGCCVKGKYVELCVYSDPSWAYINGEKTTYSNVESQKTPSVNINNAALNMQTNIKLPSLDKNPYFKNRNWIYEEMSRAETQGTSPTVDKLYKLNNLGRLSTSAGTPANDSIRNIHALINPNLPLPPPSTGKYGLPHNLPPLDSLPVDLSEVKGVEIKNVDSIKNILQKLKDDNCESIKSIKDENFLQPLNAERLSKMTNMFDSMGRPTLEGSFTSNIKNAGIIGTRGSVNIGNETPNENMDNISEKRGNNISLEEAKIFKYLNIDSNDSMSFHDGFVPMLYNFARISNLGPLSWLSSILKDPMIRPIRDQIIKQKKESLFKATNETENHYEDRFFKHLGVDDIIPLNVNMHNPELNPYFVEETDLNFKVFTKTQKCNIPELMKDILKVLPSKKILWLYIKRFFERSYPIHPYVDEHIFTNEVQILLHTDQATDINSDEKFEKLNINNRLNFATLGTMLLVLKLSELSLASYSSNPEKIERSSEEELLLRNPLDSEIPAVSQKCLSLFKLLNRCALPVFQLALLTKEYENVDGLADGSNNDSHIFISILVQMGINIGLNRDPEHFDVLISKGRIGHLWRKIWYRLLALDTQQYILFGTNKVVDYDFFDTHLPYFDESSSNNKNFEIEKIIIEKIKLQYKFNTLANELTSYVCNLKCKSKVQVILSKLWKIEKQLEENFGNLKDILGMKIDTIEQQTAKFWDFSIYVQISGFLTCIYHNLYLYFQKNSNAEGALFCIQKGIVLWMYIISNFEFMSCKCSQYFGMGFESAIAEVILPSLHKGWVFYLSPYICVLLYIEKYENKNIENSDHEAKIKILHRFCKQIKESGLEYLPSLKSLANKNFYSWKLLKAHAFIISLIRDKKFIFLPMLCLKNFVESINESDAINLVKLTTCDNYRYGSKESNSFKILREKLHQNVPADENSPSYTSDSYDNHSLTNDIHINQQSMDVFSTLSQEDVFWRDVFMSNELNKEKSMSAFDSMNGTPNVDSRTVLPFESSTNQNEKTSPYTEDPEKYAGLFIDQTIYDMFN</sequence>
<dbReference type="Proteomes" id="UP001378960">
    <property type="component" value="Unassembled WGS sequence"/>
</dbReference>
<dbReference type="GO" id="GO:0005634">
    <property type="term" value="C:nucleus"/>
    <property type="evidence" value="ECO:0007669"/>
    <property type="project" value="TreeGrafter"/>
</dbReference>
<evidence type="ECO:0000313" key="9">
    <source>
        <dbReference type="Proteomes" id="UP001378960"/>
    </source>
</evidence>
<evidence type="ECO:0000313" key="8">
    <source>
        <dbReference type="EMBL" id="GMM44433.1"/>
    </source>
</evidence>
<name>A0AAV5QYR8_PICKL</name>
<accession>A0AAV5QYR8</accession>
<feature type="compositionally biased region" description="Polar residues" evidence="6">
    <location>
        <begin position="1062"/>
        <end position="1074"/>
    </location>
</feature>
<keyword evidence="2" id="KW-0805">Transcription regulation</keyword>
<dbReference type="PANTHER" id="PTHR31069:SF12">
    <property type="entry name" value="TRANSCRIPTION FACTOR DOMAIN-CONTAINING PROTEIN"/>
    <property type="match status" value="1"/>
</dbReference>
<dbReference type="SUPFAM" id="SSF57701">
    <property type="entry name" value="Zn2/Cys6 DNA-binding domain"/>
    <property type="match status" value="1"/>
</dbReference>
<dbReference type="GO" id="GO:0008270">
    <property type="term" value="F:zinc ion binding"/>
    <property type="evidence" value="ECO:0007669"/>
    <property type="project" value="InterPro"/>
</dbReference>
<dbReference type="GO" id="GO:0000978">
    <property type="term" value="F:RNA polymerase II cis-regulatory region sequence-specific DNA binding"/>
    <property type="evidence" value="ECO:0007669"/>
    <property type="project" value="TreeGrafter"/>
</dbReference>